<name>A0AAE0G1C4_9CHLO</name>
<evidence type="ECO:0000313" key="2">
    <source>
        <dbReference type="EMBL" id="KAK3269872.1"/>
    </source>
</evidence>
<comment type="caution">
    <text evidence="2">The sequence shown here is derived from an EMBL/GenBank/DDBJ whole genome shotgun (WGS) entry which is preliminary data.</text>
</comment>
<evidence type="ECO:0000256" key="1">
    <source>
        <dbReference type="SAM" id="MobiDB-lite"/>
    </source>
</evidence>
<protein>
    <submittedName>
        <fullName evidence="2">Uncharacterized protein</fullName>
    </submittedName>
</protein>
<proteinExistence type="predicted"/>
<keyword evidence="3" id="KW-1185">Reference proteome</keyword>
<feature type="region of interest" description="Disordered" evidence="1">
    <location>
        <begin position="76"/>
        <end position="97"/>
    </location>
</feature>
<gene>
    <name evidence="2" type="ORF">CYMTET_21702</name>
</gene>
<dbReference type="AlphaFoldDB" id="A0AAE0G1C4"/>
<organism evidence="2 3">
    <name type="scientific">Cymbomonas tetramitiformis</name>
    <dbReference type="NCBI Taxonomy" id="36881"/>
    <lineage>
        <taxon>Eukaryota</taxon>
        <taxon>Viridiplantae</taxon>
        <taxon>Chlorophyta</taxon>
        <taxon>Pyramimonadophyceae</taxon>
        <taxon>Pyramimonadales</taxon>
        <taxon>Pyramimonadaceae</taxon>
        <taxon>Cymbomonas</taxon>
    </lineage>
</organism>
<dbReference type="Proteomes" id="UP001190700">
    <property type="component" value="Unassembled WGS sequence"/>
</dbReference>
<accession>A0AAE0G1C4</accession>
<dbReference type="EMBL" id="LGRX02010703">
    <property type="protein sequence ID" value="KAK3269872.1"/>
    <property type="molecule type" value="Genomic_DNA"/>
</dbReference>
<sequence length="189" mass="18997">MSSRCMSLCDAAWAWRKRIDCTVTRGTYGKCGGCSAALTKVADEAMMGDWGGSGGDGDGGGTGRAAEDMAEAGGMVLGPRRGQREGGGKCGKHGGGGVEKMEVEEVAVEVGGARWREGKGGEEEGGSMEWWGGEMEVEEGVGMEVGVGMGGGGHGGGGTGEVMVEWGVEVVVGAGVKPDLVGGHKRAQG</sequence>
<evidence type="ECO:0000313" key="3">
    <source>
        <dbReference type="Proteomes" id="UP001190700"/>
    </source>
</evidence>
<reference evidence="2 3" key="1">
    <citation type="journal article" date="2015" name="Genome Biol. Evol.">
        <title>Comparative Genomics of a Bacterivorous Green Alga Reveals Evolutionary Causalities and Consequences of Phago-Mixotrophic Mode of Nutrition.</title>
        <authorList>
            <person name="Burns J.A."/>
            <person name="Paasch A."/>
            <person name="Narechania A."/>
            <person name="Kim E."/>
        </authorList>
    </citation>
    <scope>NUCLEOTIDE SEQUENCE [LARGE SCALE GENOMIC DNA]</scope>
    <source>
        <strain evidence="2 3">PLY_AMNH</strain>
    </source>
</reference>